<evidence type="ECO:0000256" key="3">
    <source>
        <dbReference type="ARBA" id="ARBA00022833"/>
    </source>
</evidence>
<dbReference type="SMART" id="SM00547">
    <property type="entry name" value="ZnF_RBZ"/>
    <property type="match status" value="1"/>
</dbReference>
<dbReference type="SUPFAM" id="SSF90209">
    <property type="entry name" value="Ran binding protein zinc finger-like"/>
    <property type="match status" value="1"/>
</dbReference>
<proteinExistence type="predicted"/>
<reference evidence="7" key="1">
    <citation type="journal article" date="2023" name="Mol. Biol. Evol.">
        <title>Third-Generation Sequencing Reveals the Adaptive Role of the Epigenome in Three Deep-Sea Polychaetes.</title>
        <authorList>
            <person name="Perez M."/>
            <person name="Aroh O."/>
            <person name="Sun Y."/>
            <person name="Lan Y."/>
            <person name="Juniper S.K."/>
            <person name="Young C.R."/>
            <person name="Angers B."/>
            <person name="Qian P.Y."/>
        </authorList>
    </citation>
    <scope>NUCLEOTIDE SEQUENCE</scope>
    <source>
        <strain evidence="7">P08H-3</strain>
    </source>
</reference>
<evidence type="ECO:0000313" key="8">
    <source>
        <dbReference type="Proteomes" id="UP001208570"/>
    </source>
</evidence>
<dbReference type="InterPro" id="IPR001876">
    <property type="entry name" value="Znf_RanBP2"/>
</dbReference>
<evidence type="ECO:0000256" key="1">
    <source>
        <dbReference type="ARBA" id="ARBA00022723"/>
    </source>
</evidence>
<dbReference type="EMBL" id="JAODUP010000093">
    <property type="protein sequence ID" value="KAK2162690.1"/>
    <property type="molecule type" value="Genomic_DNA"/>
</dbReference>
<dbReference type="PANTHER" id="PTHR46253:SF1">
    <property type="entry name" value="TAB2"/>
    <property type="match status" value="1"/>
</dbReference>
<accession>A0AAD9K2E3</accession>
<name>A0AAD9K2E3_9ANNE</name>
<protein>
    <recommendedName>
        <fullName evidence="6">RanBP2-type domain-containing protein</fullName>
    </recommendedName>
</protein>
<evidence type="ECO:0000256" key="4">
    <source>
        <dbReference type="PROSITE-ProRule" id="PRU00322"/>
    </source>
</evidence>
<dbReference type="PROSITE" id="PS50199">
    <property type="entry name" value="ZF_RANBP2_2"/>
    <property type="match status" value="1"/>
</dbReference>
<keyword evidence="8" id="KW-1185">Reference proteome</keyword>
<dbReference type="Gene3D" id="2.30.30.380">
    <property type="entry name" value="Zn-finger domain of Sec23/24"/>
    <property type="match status" value="1"/>
</dbReference>
<dbReference type="GO" id="GO:0008270">
    <property type="term" value="F:zinc ion binding"/>
    <property type="evidence" value="ECO:0007669"/>
    <property type="project" value="UniProtKB-KW"/>
</dbReference>
<evidence type="ECO:0000313" key="7">
    <source>
        <dbReference type="EMBL" id="KAK2162690.1"/>
    </source>
</evidence>
<sequence>MLQLQCHQQQKGVSSTSSRTFTTSHTARSQVVMNISITRMDPQPPVMNIDQNLLVELSRLFPQIPSHVIVSFIHQNQNNKERCVSALKQQIENLTQPSENNAMFSHTTVFKHPGDNGMCHVSTGATGGGVASTQYSGFYTGSPGQFQNLVTNVTYTQTKSTISPSEAHHKGISPEHCGFNQSKTSASPTVNYSYSGNVHRTQTLPASPMSVLTYNPSLMNSAHVGPTSGHLKPAYPPTHQNPFCGSPSETANINPSTVTQMFGSCCTTLSPPRPTNQWENYLPQQSTASSPVTFLSQVNKYIGPHGGNNDMVTTLTKPRFNITFQRQPNATSGITGLVHRQGSEDMSYIQSLVLHQNSKLKKLQEDLKAACDYCEELKKKVALKEKQVLERRKCRSGPRTTISMTDLQKVQDENRTLQVDSHILMLEFDRITKGEPVIGQDPNESFYARIPGGQKGILLLPNNLDHGSYPNPATNRTSTASVQPPSHPPAPPAIIASNTEPNRQLQHVREVEEENWNCSACTFANHPELHNCEMCNMPRLSEFHTLIKLKHLLNLFACTLNSYSILARLR</sequence>
<gene>
    <name evidence="7" type="ORF">LSH36_93g01049</name>
</gene>
<evidence type="ECO:0000256" key="2">
    <source>
        <dbReference type="ARBA" id="ARBA00022771"/>
    </source>
</evidence>
<feature type="compositionally biased region" description="Polar residues" evidence="5">
    <location>
        <begin position="471"/>
        <end position="483"/>
    </location>
</feature>
<dbReference type="Gene3D" id="1.10.8.10">
    <property type="entry name" value="DNA helicase RuvA subunit, C-terminal domain"/>
    <property type="match status" value="1"/>
</dbReference>
<evidence type="ECO:0000259" key="6">
    <source>
        <dbReference type="PROSITE" id="PS50199"/>
    </source>
</evidence>
<keyword evidence="2 4" id="KW-0863">Zinc-finger</keyword>
<feature type="domain" description="RanBP2-type" evidence="6">
    <location>
        <begin position="512"/>
        <end position="541"/>
    </location>
</feature>
<evidence type="ECO:0000256" key="5">
    <source>
        <dbReference type="SAM" id="MobiDB-lite"/>
    </source>
</evidence>
<feature type="region of interest" description="Disordered" evidence="5">
    <location>
        <begin position="467"/>
        <end position="497"/>
    </location>
</feature>
<dbReference type="PROSITE" id="PS01358">
    <property type="entry name" value="ZF_RANBP2_1"/>
    <property type="match status" value="1"/>
</dbReference>
<keyword evidence="1" id="KW-0479">Metal-binding</keyword>
<comment type="caution">
    <text evidence="7">The sequence shown here is derived from an EMBL/GenBank/DDBJ whole genome shotgun (WGS) entry which is preliminary data.</text>
</comment>
<organism evidence="7 8">
    <name type="scientific">Paralvinella palmiformis</name>
    <dbReference type="NCBI Taxonomy" id="53620"/>
    <lineage>
        <taxon>Eukaryota</taxon>
        <taxon>Metazoa</taxon>
        <taxon>Spiralia</taxon>
        <taxon>Lophotrochozoa</taxon>
        <taxon>Annelida</taxon>
        <taxon>Polychaeta</taxon>
        <taxon>Sedentaria</taxon>
        <taxon>Canalipalpata</taxon>
        <taxon>Terebellida</taxon>
        <taxon>Terebelliformia</taxon>
        <taxon>Alvinellidae</taxon>
        <taxon>Paralvinella</taxon>
    </lineage>
</organism>
<keyword evidence="3" id="KW-0862">Zinc</keyword>
<dbReference type="InterPro" id="IPR036443">
    <property type="entry name" value="Znf_RanBP2_sf"/>
</dbReference>
<dbReference type="Proteomes" id="UP001208570">
    <property type="component" value="Unassembled WGS sequence"/>
</dbReference>
<dbReference type="AlphaFoldDB" id="A0AAD9K2E3"/>
<dbReference type="PANTHER" id="PTHR46253">
    <property type="entry name" value="TGF-BETA-ACTIVATED KINASE 1 AND MAP3K7-BINDING PROTEIN TAB"/>
    <property type="match status" value="1"/>
</dbReference>